<dbReference type="STRING" id="61635.BN85306280"/>
<accession>U4KSW5</accession>
<dbReference type="PROSITE" id="PS01229">
    <property type="entry name" value="COF_2"/>
    <property type="match status" value="1"/>
</dbReference>
<gene>
    <name evidence="1" type="ORF">BN85306280</name>
</gene>
<dbReference type="InterPro" id="IPR006379">
    <property type="entry name" value="HAD-SF_hydro_IIB"/>
</dbReference>
<dbReference type="Gene3D" id="3.30.1240.10">
    <property type="match status" value="1"/>
</dbReference>
<dbReference type="NCBIfam" id="TIGR00099">
    <property type="entry name" value="Cof-subfamily"/>
    <property type="match status" value="1"/>
</dbReference>
<sequence length="272" mass="30985">MKPYLIACDLDGTLLNNDSKLDLKTIDTINELSKLGHKVVIATGRPYRGCIEYHRELNLDTPLISDNGGAIENPVDKGFKKVQLTIPKRIIDKLFSFTKNEIVTAFYSVDNGLYVYKRTDRLAWLYHENEDTFFVEGEFTAPNLPEPSGVMFIVNVSFKIQFETFIKENCENLLSFRDWGSDYKNAIYEVYQKRTSKAEAISLVRQHYQIEEENVIAFGDGLNDIEMIEQAATGVAMANAQKELKAVADVVLDETNQQGGVRNYLTQRFLTK</sequence>
<dbReference type="PANTHER" id="PTHR10000:SF23">
    <property type="entry name" value="5-AMINO-6-(5-PHOSPHO-D-RIBITYLAMINO)URACIL PHOSPHATASE YITU"/>
    <property type="match status" value="1"/>
</dbReference>
<dbReference type="HOGENOM" id="CLU_044146_1_1_14"/>
<dbReference type="RefSeq" id="WP_030004509.1">
    <property type="nucleotide sequence ID" value="NC_022549.1"/>
</dbReference>
<dbReference type="GO" id="GO:0005829">
    <property type="term" value="C:cytosol"/>
    <property type="evidence" value="ECO:0007669"/>
    <property type="project" value="TreeGrafter"/>
</dbReference>
<dbReference type="EMBL" id="FO681348">
    <property type="protein sequence ID" value="CCV65649.1"/>
    <property type="molecule type" value="Genomic_DNA"/>
</dbReference>
<dbReference type="SUPFAM" id="SSF56784">
    <property type="entry name" value="HAD-like"/>
    <property type="match status" value="1"/>
</dbReference>
<dbReference type="Proteomes" id="UP000032737">
    <property type="component" value="Chromosome"/>
</dbReference>
<keyword evidence="1" id="KW-0378">Hydrolase</keyword>
<dbReference type="InterPro" id="IPR023214">
    <property type="entry name" value="HAD_sf"/>
</dbReference>
<dbReference type="SFLD" id="SFLDG01140">
    <property type="entry name" value="C2.B:_Phosphomannomutase_and_P"/>
    <property type="match status" value="1"/>
</dbReference>
<name>U4KSW5_9MOLU</name>
<dbReference type="PANTHER" id="PTHR10000">
    <property type="entry name" value="PHOSPHOSERINE PHOSPHATASE"/>
    <property type="match status" value="1"/>
</dbReference>
<dbReference type="PROSITE" id="PS01228">
    <property type="entry name" value="COF_1"/>
    <property type="match status" value="1"/>
</dbReference>
<keyword evidence="2" id="KW-1185">Reference proteome</keyword>
<evidence type="ECO:0000313" key="1">
    <source>
        <dbReference type="EMBL" id="CCV65649.1"/>
    </source>
</evidence>
<dbReference type="InterPro" id="IPR036412">
    <property type="entry name" value="HAD-like_sf"/>
</dbReference>
<protein>
    <submittedName>
        <fullName evidence="1">HAD-superfamily hydrolase, subfamily IIB</fullName>
    </submittedName>
</protein>
<proteinExistence type="predicted"/>
<dbReference type="OrthoDB" id="9781413at2"/>
<organism evidence="1 2">
    <name type="scientific">Acholeplasma brassicae</name>
    <dbReference type="NCBI Taxonomy" id="61635"/>
    <lineage>
        <taxon>Bacteria</taxon>
        <taxon>Bacillati</taxon>
        <taxon>Mycoplasmatota</taxon>
        <taxon>Mollicutes</taxon>
        <taxon>Acholeplasmatales</taxon>
        <taxon>Acholeplasmataceae</taxon>
        <taxon>Acholeplasma</taxon>
    </lineage>
</organism>
<evidence type="ECO:0000313" key="2">
    <source>
        <dbReference type="Proteomes" id="UP000032737"/>
    </source>
</evidence>
<dbReference type="Gene3D" id="3.40.50.1000">
    <property type="entry name" value="HAD superfamily/HAD-like"/>
    <property type="match status" value="1"/>
</dbReference>
<dbReference type="AlphaFoldDB" id="U4KSW5"/>
<reference evidence="1 2" key="1">
    <citation type="journal article" date="2013" name="J. Mol. Microbiol. Biotechnol.">
        <title>Analysis of the Complete Genomes of Acholeplasma brassicae , A. palmae and A. laidlawii and Their Comparison to the Obligate Parasites from ' Candidatus Phytoplasma'.</title>
        <authorList>
            <person name="Kube M."/>
            <person name="Siewert C."/>
            <person name="Migdoll A.M."/>
            <person name="Duduk B."/>
            <person name="Holz S."/>
            <person name="Rabus R."/>
            <person name="Seemuller E."/>
            <person name="Mitrovic J."/>
            <person name="Muller I."/>
            <person name="Buttner C."/>
            <person name="Reinhardt R."/>
        </authorList>
    </citation>
    <scope>NUCLEOTIDE SEQUENCE [LARGE SCALE GENOMIC DNA]</scope>
    <source>
        <strain evidence="2">0502</strain>
    </source>
</reference>
<dbReference type="NCBIfam" id="TIGR01484">
    <property type="entry name" value="HAD-SF-IIB"/>
    <property type="match status" value="1"/>
</dbReference>
<dbReference type="SFLD" id="SFLDS00003">
    <property type="entry name" value="Haloacid_Dehalogenase"/>
    <property type="match status" value="1"/>
</dbReference>
<dbReference type="Pfam" id="PF08282">
    <property type="entry name" value="Hydrolase_3"/>
    <property type="match status" value="1"/>
</dbReference>
<dbReference type="InterPro" id="IPR000150">
    <property type="entry name" value="Cof"/>
</dbReference>
<dbReference type="KEGG" id="abra:BN85306280"/>
<dbReference type="CDD" id="cd07516">
    <property type="entry name" value="HAD_Pase"/>
    <property type="match status" value="1"/>
</dbReference>
<dbReference type="GO" id="GO:0000287">
    <property type="term" value="F:magnesium ion binding"/>
    <property type="evidence" value="ECO:0007669"/>
    <property type="project" value="TreeGrafter"/>
</dbReference>
<dbReference type="GO" id="GO:0016791">
    <property type="term" value="F:phosphatase activity"/>
    <property type="evidence" value="ECO:0007669"/>
    <property type="project" value="TreeGrafter"/>
</dbReference>